<dbReference type="PATRIC" id="fig|1235802.3.peg.6117"/>
<organism evidence="1 2">
    <name type="scientific">Eubacterium plexicaudatum ASF492</name>
    <dbReference type="NCBI Taxonomy" id="1235802"/>
    <lineage>
        <taxon>Bacteria</taxon>
        <taxon>Bacillati</taxon>
        <taxon>Bacillota</taxon>
        <taxon>Clostridia</taxon>
        <taxon>Eubacteriales</taxon>
        <taxon>Eubacteriaceae</taxon>
        <taxon>Eubacterium</taxon>
    </lineage>
</organism>
<keyword evidence="2" id="KW-1185">Reference proteome</keyword>
<gene>
    <name evidence="1" type="ORF">C823_05795</name>
</gene>
<name>N1ZXD7_9FIRM</name>
<protein>
    <submittedName>
        <fullName evidence="1">Uncharacterized protein</fullName>
    </submittedName>
</protein>
<sequence>MCEICNPQDSGEADEEPETGIIKQEQCSCLTLCTEGQTNPDCLVCGAEDAGLSDCKGKAEKEDTKQPEDTGICKHHQEHDDACGYQPESEDSEGSPCTYECRICPIEDLIAALPDKVTEDNADEVRAQLDEILDLFTALDEDEQGQIDLSRVTKLQGALDNANAPVQAAEEINISQNPQNTLTEEAGGCPGHTFTGTAQGAMIYVESGVHDVTFANLNITAAARVGVAPGATMNLTIRERNTISAGGNYAGIYVPKDATLVITNGSTGTLEVSSPADAGIGGAWTAPDNTNGDVDCGTVVINGGTITAAGGGSNSVSAGIGGSGGDDTPGNGGTVIINGGTVTATGGSESAGYYGGAGIGGSSNGESGNGGTLTINGGHVTLTAGAHDPQYPAYGFGRGSCNPNTSAGTCELTLADASYLDSSTTLDPKGKYTINGDPTADMIVVPELVYTGEALDTSGIKIDDNKTGTGTYFGQTFTVNASAEGWELQPLGEVKEGGEYTAVFKKDNKEISKTFTVAQSGTQFVGDGTVKTYKDGTECSDFTADDTITVKATPTATGQAPAKAAARLKGDPTAGQMVVFVGDTQVSAPADVGEDGAYTMTVSAADVLAAAGGPGTGITLTAKFVGNNNMADAAGTVPVNISAVAKVVNGSTTTYVGALANAFIEGNDGAIITLLSEVDLGANYISIDNTFTLDLNGQTVKATGYDAFNISGGSLTIQDSGTGGKIESSNITIEVKSGTLSIKSGTVSGFYGVGIYGGTVNISGGVISGEEMGLWVRNSGKAVLSGGTLIGKSAVSINADASVTLKNLLAEGYAYHRNNLPVTKAEGWVDSSNTWGGKYRLIQKPC</sequence>
<accession>N1ZXD7</accession>
<evidence type="ECO:0000313" key="1">
    <source>
        <dbReference type="EMBL" id="EMZ18465.1"/>
    </source>
</evidence>
<dbReference type="OrthoDB" id="2068407at2"/>
<dbReference type="STRING" id="1235802.C823_05795"/>
<dbReference type="AlphaFoldDB" id="N1ZXD7"/>
<evidence type="ECO:0000313" key="2">
    <source>
        <dbReference type="Proteomes" id="UP000012589"/>
    </source>
</evidence>
<proteinExistence type="predicted"/>
<reference evidence="1 2" key="1">
    <citation type="journal article" date="2014" name="Genome Announc.">
        <title>Draft genome sequences of the altered schaedler flora, a defined bacterial community from gnotobiotic mice.</title>
        <authorList>
            <person name="Wannemuehler M.J."/>
            <person name="Overstreet A.M."/>
            <person name="Ward D.V."/>
            <person name="Phillips G.J."/>
        </authorList>
    </citation>
    <scope>NUCLEOTIDE SEQUENCE [LARGE SCALE GENOMIC DNA]</scope>
    <source>
        <strain evidence="1 2">ASF492</strain>
    </source>
</reference>
<dbReference type="EMBL" id="AQFT01000186">
    <property type="protein sequence ID" value="EMZ18465.1"/>
    <property type="molecule type" value="Genomic_DNA"/>
</dbReference>
<comment type="caution">
    <text evidence="1">The sequence shown here is derived from an EMBL/GenBank/DDBJ whole genome shotgun (WGS) entry which is preliminary data.</text>
</comment>
<dbReference type="HOGENOM" id="CLU_336731_0_0_9"/>
<dbReference type="Proteomes" id="UP000012589">
    <property type="component" value="Unassembled WGS sequence"/>
</dbReference>